<organism evidence="2 3">
    <name type="scientific">Candidatus Treponema excrementipullorum</name>
    <dbReference type="NCBI Taxonomy" id="2838768"/>
    <lineage>
        <taxon>Bacteria</taxon>
        <taxon>Pseudomonadati</taxon>
        <taxon>Spirochaetota</taxon>
        <taxon>Spirochaetia</taxon>
        <taxon>Spirochaetales</taxon>
        <taxon>Treponemataceae</taxon>
        <taxon>Treponema</taxon>
    </lineage>
</organism>
<feature type="domain" description="FHA" evidence="1">
    <location>
        <begin position="52"/>
        <end position="113"/>
    </location>
</feature>
<name>A0A9E2L0J6_9SPIR</name>
<sequence>MGYKYCKEGHIMDPSWKRCPVCLAPLAGWILVLEKDEVAHKFYTIHEGKSFLGSGVDCEIRILGQELSRQQAYITVVDGICTIVDMGNGAPMKVNNVDVTKATIIDGDVISFGDTALKIKLI</sequence>
<dbReference type="CDD" id="cd00060">
    <property type="entry name" value="FHA"/>
    <property type="match status" value="1"/>
</dbReference>
<dbReference type="Gene3D" id="2.60.200.20">
    <property type="match status" value="1"/>
</dbReference>
<accession>A0A9E2L0J6</accession>
<gene>
    <name evidence="2" type="ORF">IAA16_00215</name>
</gene>
<comment type="caution">
    <text evidence="2">The sequence shown here is derived from an EMBL/GenBank/DDBJ whole genome shotgun (WGS) entry which is preliminary data.</text>
</comment>
<proteinExistence type="predicted"/>
<dbReference type="SUPFAM" id="SSF49879">
    <property type="entry name" value="SMAD/FHA domain"/>
    <property type="match status" value="1"/>
</dbReference>
<dbReference type="Pfam" id="PF00498">
    <property type="entry name" value="FHA"/>
    <property type="match status" value="1"/>
</dbReference>
<evidence type="ECO:0000313" key="2">
    <source>
        <dbReference type="EMBL" id="MBU3848970.1"/>
    </source>
</evidence>
<evidence type="ECO:0000259" key="1">
    <source>
        <dbReference type="Pfam" id="PF00498"/>
    </source>
</evidence>
<dbReference type="EMBL" id="JAHLFV010000004">
    <property type="protein sequence ID" value="MBU3848970.1"/>
    <property type="molecule type" value="Genomic_DNA"/>
</dbReference>
<dbReference type="InterPro" id="IPR008984">
    <property type="entry name" value="SMAD_FHA_dom_sf"/>
</dbReference>
<dbReference type="AlphaFoldDB" id="A0A9E2L0J6"/>
<dbReference type="Proteomes" id="UP000823914">
    <property type="component" value="Unassembled WGS sequence"/>
</dbReference>
<reference evidence="2" key="1">
    <citation type="journal article" date="2021" name="PeerJ">
        <title>Extensive microbial diversity within the chicken gut microbiome revealed by metagenomics and culture.</title>
        <authorList>
            <person name="Gilroy R."/>
            <person name="Ravi A."/>
            <person name="Getino M."/>
            <person name="Pursley I."/>
            <person name="Horton D.L."/>
            <person name="Alikhan N.F."/>
            <person name="Baker D."/>
            <person name="Gharbi K."/>
            <person name="Hall N."/>
            <person name="Watson M."/>
            <person name="Adriaenssens E.M."/>
            <person name="Foster-Nyarko E."/>
            <person name="Jarju S."/>
            <person name="Secka A."/>
            <person name="Antonio M."/>
            <person name="Oren A."/>
            <person name="Chaudhuri R.R."/>
            <person name="La Ragione R."/>
            <person name="Hildebrand F."/>
            <person name="Pallen M.J."/>
        </authorList>
    </citation>
    <scope>NUCLEOTIDE SEQUENCE</scope>
    <source>
        <strain evidence="2">Gambia15-2214</strain>
    </source>
</reference>
<reference evidence="2" key="2">
    <citation type="submission" date="2021-04" db="EMBL/GenBank/DDBJ databases">
        <authorList>
            <person name="Gilroy R."/>
        </authorList>
    </citation>
    <scope>NUCLEOTIDE SEQUENCE</scope>
    <source>
        <strain evidence="2">Gambia15-2214</strain>
    </source>
</reference>
<dbReference type="InterPro" id="IPR000253">
    <property type="entry name" value="FHA_dom"/>
</dbReference>
<protein>
    <submittedName>
        <fullName evidence="2">FHA domain-containing protein</fullName>
    </submittedName>
</protein>
<evidence type="ECO:0000313" key="3">
    <source>
        <dbReference type="Proteomes" id="UP000823914"/>
    </source>
</evidence>